<proteinExistence type="predicted"/>
<feature type="domain" description="C-type lectin" evidence="2">
    <location>
        <begin position="153"/>
        <end position="287"/>
    </location>
</feature>
<evidence type="ECO:0000313" key="4">
    <source>
        <dbReference type="Proteomes" id="UP001549146"/>
    </source>
</evidence>
<dbReference type="Proteomes" id="UP001549146">
    <property type="component" value="Unassembled WGS sequence"/>
</dbReference>
<name>A0ABV2LSA2_9FLAO</name>
<dbReference type="InterPro" id="IPR001304">
    <property type="entry name" value="C-type_lectin-like"/>
</dbReference>
<evidence type="ECO:0000313" key="3">
    <source>
        <dbReference type="EMBL" id="MET3731455.1"/>
    </source>
</evidence>
<comment type="caution">
    <text evidence="3">The sequence shown here is derived from an EMBL/GenBank/DDBJ whole genome shotgun (WGS) entry which is preliminary data.</text>
</comment>
<evidence type="ECO:0000259" key="2">
    <source>
        <dbReference type="PROSITE" id="PS50041"/>
    </source>
</evidence>
<gene>
    <name evidence="3" type="ORF">ABID46_001024</name>
</gene>
<sequence>MKNLYILAMCFLSWIAQAQVYINVPTEDEDPSAELQIDADNKGIVLSSVNLIDKNLTDPIVTIPQDGLLVYNANLTGKVDPGYYYWSETDQEWKKLGGIVEKGTIIQNINKEFLGYDPTGIGASAPNSFNLPNGETATKQRCVKWEISNGGNGHTYCAYTASETKDFERTFNAVRNIGGYIVTIVSDAEWDFVKNNVINDASNMGGTILNNSIWLGYVKLQTPGNLMPKYRWITDETWENNWSNNASTQSHFLPNEPQAASTNANPRCTMVSSLSQNANRLWTSQVCTALTSHIIVEFNQ</sequence>
<keyword evidence="4" id="KW-1185">Reference proteome</keyword>
<dbReference type="EMBL" id="JBEPMO010000004">
    <property type="protein sequence ID" value="MET3731455.1"/>
    <property type="molecule type" value="Genomic_DNA"/>
</dbReference>
<organism evidence="3 4">
    <name type="scientific">Moheibacter stercoris</name>
    <dbReference type="NCBI Taxonomy" id="1628251"/>
    <lineage>
        <taxon>Bacteria</taxon>
        <taxon>Pseudomonadati</taxon>
        <taxon>Bacteroidota</taxon>
        <taxon>Flavobacteriia</taxon>
        <taxon>Flavobacteriales</taxon>
        <taxon>Weeksellaceae</taxon>
        <taxon>Moheibacter</taxon>
    </lineage>
</organism>
<dbReference type="SUPFAM" id="SSF56436">
    <property type="entry name" value="C-type lectin-like"/>
    <property type="match status" value="1"/>
</dbReference>
<protein>
    <recommendedName>
        <fullName evidence="2">C-type lectin domain-containing protein</fullName>
    </recommendedName>
</protein>
<dbReference type="RefSeq" id="WP_354507745.1">
    <property type="nucleotide sequence ID" value="NZ_JBEPMO010000004.1"/>
</dbReference>
<feature type="chain" id="PRO_5046789427" description="C-type lectin domain-containing protein" evidence="1">
    <location>
        <begin position="19"/>
        <end position="300"/>
    </location>
</feature>
<dbReference type="InterPro" id="IPR016186">
    <property type="entry name" value="C-type_lectin-like/link_sf"/>
</dbReference>
<evidence type="ECO:0000256" key="1">
    <source>
        <dbReference type="SAM" id="SignalP"/>
    </source>
</evidence>
<feature type="signal peptide" evidence="1">
    <location>
        <begin position="1"/>
        <end position="18"/>
    </location>
</feature>
<reference evidence="3 4" key="1">
    <citation type="submission" date="2024-06" db="EMBL/GenBank/DDBJ databases">
        <title>Genomic Encyclopedia of Type Strains, Phase IV (KMG-IV): sequencing the most valuable type-strain genomes for metagenomic binning, comparative biology and taxonomic classification.</title>
        <authorList>
            <person name="Goeker M."/>
        </authorList>
    </citation>
    <scope>NUCLEOTIDE SEQUENCE [LARGE SCALE GENOMIC DNA]</scope>
    <source>
        <strain evidence="3 4">DSM 29388</strain>
    </source>
</reference>
<dbReference type="InterPro" id="IPR016187">
    <property type="entry name" value="CTDL_fold"/>
</dbReference>
<accession>A0ABV2LSA2</accession>
<dbReference type="Gene3D" id="3.10.100.10">
    <property type="entry name" value="Mannose-Binding Protein A, subunit A"/>
    <property type="match status" value="1"/>
</dbReference>
<dbReference type="CDD" id="cd00037">
    <property type="entry name" value="CLECT"/>
    <property type="match status" value="1"/>
</dbReference>
<keyword evidence="1" id="KW-0732">Signal</keyword>
<dbReference type="PROSITE" id="PS50041">
    <property type="entry name" value="C_TYPE_LECTIN_2"/>
    <property type="match status" value="1"/>
</dbReference>